<feature type="transmembrane region" description="Helical" evidence="1">
    <location>
        <begin position="43"/>
        <end position="66"/>
    </location>
</feature>
<dbReference type="RefSeq" id="WP_183405496.1">
    <property type="nucleotide sequence ID" value="NZ_JACHGG010000011.1"/>
</dbReference>
<feature type="transmembrane region" description="Helical" evidence="1">
    <location>
        <begin position="78"/>
        <end position="99"/>
    </location>
</feature>
<keyword evidence="1" id="KW-0812">Transmembrane</keyword>
<dbReference type="AlphaFoldDB" id="A0A7W9T4C1"/>
<sequence length="367" mass="40644">MSQLTFLWAQNRHKMRAVLLLALTFVAGLGVLLYLVVGSFSSLYLALTLYVGVPIGLLVGLLEVYVIPRLLVNMPLGVRIAVSALLQLLLVGLLVGQAFRFLEAVHHAVGYGARRLQLELPGSGLTQLTNHPEKIPLARVLVLYGLLSTIITLAYQTARKIGVPALVRLLLGYYNQPVEEKRLFLFVDLQGSTTLAEQLGNLRYSAFVRDFFHDVGAPIAVARGEIYQYVGDEVVVTWLWPKGLRDARCLRCFFAMQRAVDERREYYLRCYGVVPVFKGGLHGGAVIATQVGDIRSELVFHGDVLNTTARIEAKCNALQTRLLLSATLYNALPHPPEFHFRPLGDYPLRGKASAVGLYAVDLLPDSF</sequence>
<comment type="caution">
    <text evidence="3">The sequence shown here is derived from an EMBL/GenBank/DDBJ whole genome shotgun (WGS) entry which is preliminary data.</text>
</comment>
<dbReference type="Proteomes" id="UP000532746">
    <property type="component" value="Unassembled WGS sequence"/>
</dbReference>
<dbReference type="Gene3D" id="3.30.70.1230">
    <property type="entry name" value="Nucleotide cyclase"/>
    <property type="match status" value="1"/>
</dbReference>
<keyword evidence="1" id="KW-0472">Membrane</keyword>
<dbReference type="GO" id="GO:0035556">
    <property type="term" value="P:intracellular signal transduction"/>
    <property type="evidence" value="ECO:0007669"/>
    <property type="project" value="InterPro"/>
</dbReference>
<feature type="domain" description="Guanylate cyclase" evidence="2">
    <location>
        <begin position="183"/>
        <end position="312"/>
    </location>
</feature>
<keyword evidence="3" id="KW-0456">Lyase</keyword>
<dbReference type="EC" id="4.6.1.1" evidence="3"/>
<dbReference type="PANTHER" id="PTHR43081:SF1">
    <property type="entry name" value="ADENYLATE CYCLASE, TERMINAL-DIFFERENTIATION SPECIFIC"/>
    <property type="match status" value="1"/>
</dbReference>
<reference evidence="3 4" key="1">
    <citation type="submission" date="2020-08" db="EMBL/GenBank/DDBJ databases">
        <title>Genomic Encyclopedia of Type Strains, Phase IV (KMG-IV): sequencing the most valuable type-strain genomes for metagenomic binning, comparative biology and taxonomic classification.</title>
        <authorList>
            <person name="Goeker M."/>
        </authorList>
    </citation>
    <scope>NUCLEOTIDE SEQUENCE [LARGE SCALE GENOMIC DNA]</scope>
    <source>
        <strain evidence="3 4">DSM 26718</strain>
    </source>
</reference>
<accession>A0A7W9T4C1</accession>
<organism evidence="3 4">
    <name type="scientific">Hymenobacter luteus</name>
    <dbReference type="NCBI Taxonomy" id="1411122"/>
    <lineage>
        <taxon>Bacteria</taxon>
        <taxon>Pseudomonadati</taxon>
        <taxon>Bacteroidota</taxon>
        <taxon>Cytophagia</taxon>
        <taxon>Cytophagales</taxon>
        <taxon>Hymenobacteraceae</taxon>
        <taxon>Hymenobacter</taxon>
    </lineage>
</organism>
<dbReference type="CDD" id="cd07302">
    <property type="entry name" value="CHD"/>
    <property type="match status" value="1"/>
</dbReference>
<dbReference type="InterPro" id="IPR050697">
    <property type="entry name" value="Adenylyl/Guanylyl_Cyclase_3/4"/>
</dbReference>
<dbReference type="Pfam" id="PF00211">
    <property type="entry name" value="Guanylate_cyc"/>
    <property type="match status" value="1"/>
</dbReference>
<dbReference type="InterPro" id="IPR001054">
    <property type="entry name" value="A/G_cyclase"/>
</dbReference>
<proteinExistence type="predicted"/>
<name>A0A7W9T4C1_9BACT</name>
<dbReference type="InterPro" id="IPR029787">
    <property type="entry name" value="Nucleotide_cyclase"/>
</dbReference>
<feature type="transmembrane region" description="Helical" evidence="1">
    <location>
        <begin position="137"/>
        <end position="155"/>
    </location>
</feature>
<dbReference type="EMBL" id="JACHGG010000011">
    <property type="protein sequence ID" value="MBB6061362.1"/>
    <property type="molecule type" value="Genomic_DNA"/>
</dbReference>
<keyword evidence="1" id="KW-1133">Transmembrane helix</keyword>
<feature type="transmembrane region" description="Helical" evidence="1">
    <location>
        <begin position="17"/>
        <end position="37"/>
    </location>
</feature>
<keyword evidence="4" id="KW-1185">Reference proteome</keyword>
<evidence type="ECO:0000256" key="1">
    <source>
        <dbReference type="SAM" id="Phobius"/>
    </source>
</evidence>
<dbReference type="SUPFAM" id="SSF55073">
    <property type="entry name" value="Nucleotide cyclase"/>
    <property type="match status" value="1"/>
</dbReference>
<evidence type="ECO:0000313" key="3">
    <source>
        <dbReference type="EMBL" id="MBB6061362.1"/>
    </source>
</evidence>
<dbReference type="PROSITE" id="PS50125">
    <property type="entry name" value="GUANYLATE_CYCLASE_2"/>
    <property type="match status" value="1"/>
</dbReference>
<protein>
    <submittedName>
        <fullName evidence="3">Adenylate cyclase</fullName>
        <ecNumber evidence="3">4.6.1.1</ecNumber>
    </submittedName>
</protein>
<dbReference type="GO" id="GO:0004016">
    <property type="term" value="F:adenylate cyclase activity"/>
    <property type="evidence" value="ECO:0007669"/>
    <property type="project" value="UniProtKB-EC"/>
</dbReference>
<gene>
    <name evidence="3" type="ORF">HNQ93_004241</name>
</gene>
<dbReference type="GO" id="GO:0009190">
    <property type="term" value="P:cyclic nucleotide biosynthetic process"/>
    <property type="evidence" value="ECO:0007669"/>
    <property type="project" value="InterPro"/>
</dbReference>
<evidence type="ECO:0000259" key="2">
    <source>
        <dbReference type="PROSITE" id="PS50125"/>
    </source>
</evidence>
<dbReference type="PANTHER" id="PTHR43081">
    <property type="entry name" value="ADENYLATE CYCLASE, TERMINAL-DIFFERENTIATION SPECIFIC-RELATED"/>
    <property type="match status" value="1"/>
</dbReference>
<evidence type="ECO:0000313" key="4">
    <source>
        <dbReference type="Proteomes" id="UP000532746"/>
    </source>
</evidence>